<dbReference type="Proteomes" id="UP000321046">
    <property type="component" value="Unassembled WGS sequence"/>
</dbReference>
<dbReference type="Gene3D" id="3.90.1580.10">
    <property type="entry name" value="paralog of FGE (formylglycine-generating enzyme)"/>
    <property type="match status" value="1"/>
</dbReference>
<dbReference type="NCBIfam" id="TIGR03440">
    <property type="entry name" value="egtB_TIGR03440"/>
    <property type="match status" value="1"/>
</dbReference>
<comment type="caution">
    <text evidence="2">The sequence shown here is derived from an EMBL/GenBank/DDBJ whole genome shotgun (WGS) entry which is preliminary data.</text>
</comment>
<accession>A0A5C6X4S8</accession>
<evidence type="ECO:0000259" key="1">
    <source>
        <dbReference type="Pfam" id="PF03781"/>
    </source>
</evidence>
<gene>
    <name evidence="2" type="ORF">FRC96_14550</name>
</gene>
<dbReference type="EMBL" id="VOSL01000057">
    <property type="protein sequence ID" value="TXD34119.1"/>
    <property type="molecule type" value="Genomic_DNA"/>
</dbReference>
<sequence>MRGDTSRSPVLDRQPDIDATVARFRDVRATTERLAEPIPAEDQVVQSMADASPTKWHRAHTSWFFETFVLAPHLPDYQPFHPRFALLFNSYYQGAGPQHPRHLRGTLGRPTCDEITRYRRHVDDAVERLFHSQPDRLGEVTPLIEVGLEHERQHQELLLTDIKHALATNPLQPAYNDLREAPRQDPTPLRWRSYSGGVYRIGHSEQLNAFAFDNERPRHGVFLEPFSLADRLITNGEFLNFIEDGGYDSPRWWLSAGWDLAQREGWRSPLYWQNLDGQWHTFTLGGPRQLRLDEPACHLSFFEADAYARWAGARLPTEAEWEVACADLPLDGNLLESQALHPRPASESPSNALRQAFGDVWEWTASPYSPYPGFEPWSATLGEYNGKFMCNQFVLRGGSCLTATDHIRPTYRNFFPAQARWQYTGIRLAR</sequence>
<protein>
    <submittedName>
        <fullName evidence="2">Ergothioneine biosynthesis protein EgtB</fullName>
    </submittedName>
</protein>
<dbReference type="AlphaFoldDB" id="A0A5C6X4S8"/>
<dbReference type="Pfam" id="PF03781">
    <property type="entry name" value="FGE-sulfatase"/>
    <property type="match status" value="1"/>
</dbReference>
<reference evidence="2 3" key="1">
    <citation type="submission" date="2019-08" db="EMBL/GenBank/DDBJ databases">
        <title>Bradymonadales sp. TMQ2.</title>
        <authorList>
            <person name="Liang Q."/>
        </authorList>
    </citation>
    <scope>NUCLEOTIDE SEQUENCE [LARGE SCALE GENOMIC DNA]</scope>
    <source>
        <strain evidence="2 3">TMQ2</strain>
    </source>
</reference>
<dbReference type="InterPro" id="IPR051043">
    <property type="entry name" value="Sulfatase_Mod_Factor_Kinase"/>
</dbReference>
<dbReference type="PANTHER" id="PTHR23150">
    <property type="entry name" value="SULFATASE MODIFYING FACTOR 1, 2"/>
    <property type="match status" value="1"/>
</dbReference>
<organism evidence="2 3">
    <name type="scientific">Lujinxingia vulgaris</name>
    <dbReference type="NCBI Taxonomy" id="2600176"/>
    <lineage>
        <taxon>Bacteria</taxon>
        <taxon>Deltaproteobacteria</taxon>
        <taxon>Bradymonadales</taxon>
        <taxon>Lujinxingiaceae</taxon>
        <taxon>Lujinxingia</taxon>
    </lineage>
</organism>
<dbReference type="GO" id="GO:0052699">
    <property type="term" value="P:ergothioneine biosynthetic process"/>
    <property type="evidence" value="ECO:0007669"/>
    <property type="project" value="InterPro"/>
</dbReference>
<evidence type="ECO:0000313" key="2">
    <source>
        <dbReference type="EMBL" id="TXD34119.1"/>
    </source>
</evidence>
<dbReference type="RefSeq" id="WP_146975430.1">
    <property type="nucleotide sequence ID" value="NZ_VOSL01000057.1"/>
</dbReference>
<feature type="domain" description="Sulfatase-modifying factor enzyme-like" evidence="1">
    <location>
        <begin position="194"/>
        <end position="430"/>
    </location>
</feature>
<dbReference type="InterPro" id="IPR016187">
    <property type="entry name" value="CTDL_fold"/>
</dbReference>
<evidence type="ECO:0000313" key="3">
    <source>
        <dbReference type="Proteomes" id="UP000321046"/>
    </source>
</evidence>
<dbReference type="InterPro" id="IPR005532">
    <property type="entry name" value="SUMF_dom"/>
</dbReference>
<dbReference type="InterPro" id="IPR017806">
    <property type="entry name" value="EgtB"/>
</dbReference>
<dbReference type="SUPFAM" id="SSF56436">
    <property type="entry name" value="C-type lectin-like"/>
    <property type="match status" value="1"/>
</dbReference>
<dbReference type="PANTHER" id="PTHR23150:SF36">
    <property type="entry name" value="HERCYNINE OXYGENASE"/>
    <property type="match status" value="1"/>
</dbReference>
<dbReference type="InterPro" id="IPR042095">
    <property type="entry name" value="SUMF_sf"/>
</dbReference>
<dbReference type="OrthoDB" id="9768004at2"/>
<proteinExistence type="predicted"/>
<name>A0A5C6X4S8_9DELT</name>